<evidence type="ECO:0000256" key="1">
    <source>
        <dbReference type="SAM" id="SignalP"/>
    </source>
</evidence>
<feature type="signal peptide" evidence="1">
    <location>
        <begin position="1"/>
        <end position="25"/>
    </location>
</feature>
<keyword evidence="1" id="KW-0732">Signal</keyword>
<proteinExistence type="predicted"/>
<evidence type="ECO:0000313" key="3">
    <source>
        <dbReference type="Proteomes" id="UP000198415"/>
    </source>
</evidence>
<name>A0A238X4A4_9ACTN</name>
<evidence type="ECO:0000313" key="2">
    <source>
        <dbReference type="EMBL" id="SNR53855.1"/>
    </source>
</evidence>
<accession>A0A238X4A4</accession>
<evidence type="ECO:0008006" key="4">
    <source>
        <dbReference type="Google" id="ProtNLM"/>
    </source>
</evidence>
<protein>
    <recommendedName>
        <fullName evidence="4">Ig-like domain (Group 3)</fullName>
    </recommendedName>
</protein>
<dbReference type="RefSeq" id="WP_089292732.1">
    <property type="nucleotide sequence ID" value="NZ_BOMU01000039.1"/>
</dbReference>
<dbReference type="OrthoDB" id="3806702at2"/>
<keyword evidence="3" id="KW-1185">Reference proteome</keyword>
<gene>
    <name evidence="2" type="ORF">SAMN06264365_10365</name>
</gene>
<dbReference type="AlphaFoldDB" id="A0A238X4A4"/>
<reference evidence="2 3" key="1">
    <citation type="submission" date="2017-06" db="EMBL/GenBank/DDBJ databases">
        <authorList>
            <person name="Kim H.J."/>
            <person name="Triplett B.A."/>
        </authorList>
    </citation>
    <scope>NUCLEOTIDE SEQUENCE [LARGE SCALE GENOMIC DNA]</scope>
    <source>
        <strain evidence="2 3">DSM 43151</strain>
    </source>
</reference>
<organism evidence="2 3">
    <name type="scientific">Actinoplanes regularis</name>
    <dbReference type="NCBI Taxonomy" id="52697"/>
    <lineage>
        <taxon>Bacteria</taxon>
        <taxon>Bacillati</taxon>
        <taxon>Actinomycetota</taxon>
        <taxon>Actinomycetes</taxon>
        <taxon>Micromonosporales</taxon>
        <taxon>Micromonosporaceae</taxon>
        <taxon>Actinoplanes</taxon>
    </lineage>
</organism>
<dbReference type="Proteomes" id="UP000198415">
    <property type="component" value="Unassembled WGS sequence"/>
</dbReference>
<feature type="chain" id="PRO_5038530575" description="Ig-like domain (Group 3)" evidence="1">
    <location>
        <begin position="26"/>
        <end position="362"/>
    </location>
</feature>
<dbReference type="EMBL" id="FZNR01000003">
    <property type="protein sequence ID" value="SNR53855.1"/>
    <property type="molecule type" value="Genomic_DNA"/>
</dbReference>
<sequence>MRTSHVAPAASLLALSLILAVPATAAPAADTAPPQLHSITFDRSSVAVSGLQTQFVGVRVRLTDETGVQPIDYQASQELASPYLRFNASLNSFVLLRLAEGTAQDGIWTGSIPVTSAWSGKIEPVGIYAMDQTLTPANTLDVDPRTVVDTPSIQVQSSHRPMIDMTFSPEPLPKGKPVVQKIRAWDATTGKPWPNLSFKLSMDNGCVEPGSVWTARTGANGTYQRTLSAANAQWLQCAWVPGVNQPTMPEPPTKIASDGGHVRTERYSVNATLAAKSVKAGTNVNINGGIKPNYVKGKLVQLQRLYADKTWRKVGTATVRASGRFTLVATPPGRATYSYRVYAPGDYAVVGGLSKVFTIRGT</sequence>